<dbReference type="GO" id="GO:0005886">
    <property type="term" value="C:plasma membrane"/>
    <property type="evidence" value="ECO:0007669"/>
    <property type="project" value="UniProtKB-UniRule"/>
</dbReference>
<dbReference type="Proteomes" id="UP000015106">
    <property type="component" value="Chromosome 4"/>
</dbReference>
<comment type="function">
    <text evidence="1">Involved in nitrate transport.</text>
</comment>
<organism evidence="2 3">
    <name type="scientific">Triticum urartu</name>
    <name type="common">Red wild einkorn</name>
    <name type="synonym">Crithodium urartu</name>
    <dbReference type="NCBI Taxonomy" id="4572"/>
    <lineage>
        <taxon>Eukaryota</taxon>
        <taxon>Viridiplantae</taxon>
        <taxon>Streptophyta</taxon>
        <taxon>Embryophyta</taxon>
        <taxon>Tracheophyta</taxon>
        <taxon>Spermatophyta</taxon>
        <taxon>Magnoliopsida</taxon>
        <taxon>Liliopsida</taxon>
        <taxon>Poales</taxon>
        <taxon>Poaceae</taxon>
        <taxon>BOP clade</taxon>
        <taxon>Pooideae</taxon>
        <taxon>Triticodae</taxon>
        <taxon>Triticeae</taxon>
        <taxon>Triticinae</taxon>
        <taxon>Triticum</taxon>
    </lineage>
</organism>
<feature type="signal peptide" evidence="1">
    <location>
        <begin position="1"/>
        <end position="21"/>
    </location>
</feature>
<proteinExistence type="inferred from homology"/>
<feature type="transmembrane region" description="Helical" evidence="1">
    <location>
        <begin position="173"/>
        <end position="192"/>
    </location>
</feature>
<feature type="chain" id="PRO_5035981325" description="High-affinity nitrate transporter" evidence="1">
    <location>
        <begin position="22"/>
        <end position="199"/>
    </location>
</feature>
<keyword evidence="1" id="KW-0534">Nitrate assimilation</keyword>
<dbReference type="PIRSF" id="PIRSF012939">
    <property type="entry name" value="Transpt_NO3_Nar2"/>
    <property type="match status" value="1"/>
</dbReference>
<dbReference type="Gramene" id="TuG1812G0400003520.01.T01">
    <property type="protein sequence ID" value="TuG1812G0400003520.01.T01"/>
    <property type="gene ID" value="TuG1812G0400003520.01"/>
</dbReference>
<dbReference type="GO" id="GO:0015112">
    <property type="term" value="F:nitrate transmembrane transporter activity"/>
    <property type="evidence" value="ECO:0007669"/>
    <property type="project" value="TreeGrafter"/>
</dbReference>
<comment type="similarity">
    <text evidence="1">Belongs to the NAR2 family.</text>
</comment>
<protein>
    <recommendedName>
        <fullName evidence="1">High-affinity nitrate transporter</fullName>
    </recommendedName>
</protein>
<reference evidence="3" key="1">
    <citation type="journal article" date="2013" name="Nature">
        <title>Draft genome of the wheat A-genome progenitor Triticum urartu.</title>
        <authorList>
            <person name="Ling H.Q."/>
            <person name="Zhao S."/>
            <person name="Liu D."/>
            <person name="Wang J."/>
            <person name="Sun H."/>
            <person name="Zhang C."/>
            <person name="Fan H."/>
            <person name="Li D."/>
            <person name="Dong L."/>
            <person name="Tao Y."/>
            <person name="Gao C."/>
            <person name="Wu H."/>
            <person name="Li Y."/>
            <person name="Cui Y."/>
            <person name="Guo X."/>
            <person name="Zheng S."/>
            <person name="Wang B."/>
            <person name="Yu K."/>
            <person name="Liang Q."/>
            <person name="Yang W."/>
            <person name="Lou X."/>
            <person name="Chen J."/>
            <person name="Feng M."/>
            <person name="Jian J."/>
            <person name="Zhang X."/>
            <person name="Luo G."/>
            <person name="Jiang Y."/>
            <person name="Liu J."/>
            <person name="Wang Z."/>
            <person name="Sha Y."/>
            <person name="Zhang B."/>
            <person name="Wu H."/>
            <person name="Tang D."/>
            <person name="Shen Q."/>
            <person name="Xue P."/>
            <person name="Zou S."/>
            <person name="Wang X."/>
            <person name="Liu X."/>
            <person name="Wang F."/>
            <person name="Yang Y."/>
            <person name="An X."/>
            <person name="Dong Z."/>
            <person name="Zhang K."/>
            <person name="Zhang X."/>
            <person name="Luo M.C."/>
            <person name="Dvorak J."/>
            <person name="Tong Y."/>
            <person name="Wang J."/>
            <person name="Yang H."/>
            <person name="Li Z."/>
            <person name="Wang D."/>
            <person name="Zhang A."/>
            <person name="Wang J."/>
        </authorList>
    </citation>
    <scope>NUCLEOTIDE SEQUENCE</scope>
    <source>
        <strain evidence="3">cv. G1812</strain>
    </source>
</reference>
<dbReference type="PANTHER" id="PTHR34806">
    <property type="entry name" value="HIGH-AFFINITY NITRATE TRANSPORTER 3.2"/>
    <property type="match status" value="1"/>
</dbReference>
<sequence length="199" mass="20885">MARSELVMALLVAVLAAGCCASAGAVAYLSKLPVTLDVTASPSAGQVLHAGEDVITVTWALNATGPAGDDAAYKSVKVSLCYAPASQKEREWRKTHDDLKKDKTCQFKVAQQPYAGAGGSVEYRVALDIPTAAYYVRAYALDASGTQVAYGQTAPAAAFNVVSITGVTTSIKVAAGVFSTFSVVSLAFFFFIEKRKKNN</sequence>
<dbReference type="AlphaFoldDB" id="A0A8R7UCX5"/>
<keyword evidence="1" id="KW-0812">Transmembrane</keyword>
<evidence type="ECO:0000256" key="1">
    <source>
        <dbReference type="PIRNR" id="PIRNR012939"/>
    </source>
</evidence>
<dbReference type="EnsemblPlants" id="TuG1812G0400003520.01.T01">
    <property type="protein sequence ID" value="TuG1812G0400003520.01.T01"/>
    <property type="gene ID" value="TuG1812G0400003520.01"/>
</dbReference>
<name>A0A8R7UCX5_TRIUA</name>
<dbReference type="GO" id="GO:0010167">
    <property type="term" value="P:response to nitrate"/>
    <property type="evidence" value="ECO:0007669"/>
    <property type="project" value="UniProtKB-UniRule"/>
</dbReference>
<reference evidence="2" key="3">
    <citation type="submission" date="2022-06" db="UniProtKB">
        <authorList>
            <consortium name="EnsemblPlants"/>
        </authorList>
    </citation>
    <scope>IDENTIFICATION</scope>
</reference>
<dbReference type="PANTHER" id="PTHR34806:SF1">
    <property type="entry name" value="HIGH-AFFINITY NITRATE TRANSPORTER 3.1"/>
    <property type="match status" value="1"/>
</dbReference>
<accession>A0A8R7UCX5</accession>
<reference evidence="2" key="2">
    <citation type="submission" date="2018-03" db="EMBL/GenBank/DDBJ databases">
        <title>The Triticum urartu genome reveals the dynamic nature of wheat genome evolution.</title>
        <authorList>
            <person name="Ling H."/>
            <person name="Ma B."/>
            <person name="Shi X."/>
            <person name="Liu H."/>
            <person name="Dong L."/>
            <person name="Sun H."/>
            <person name="Cao Y."/>
            <person name="Gao Q."/>
            <person name="Zheng S."/>
            <person name="Li Y."/>
            <person name="Yu Y."/>
            <person name="Du H."/>
            <person name="Qi M."/>
            <person name="Li Y."/>
            <person name="Yu H."/>
            <person name="Cui Y."/>
            <person name="Wang N."/>
            <person name="Chen C."/>
            <person name="Wu H."/>
            <person name="Zhao Y."/>
            <person name="Zhang J."/>
            <person name="Li Y."/>
            <person name="Zhou W."/>
            <person name="Zhang B."/>
            <person name="Hu W."/>
            <person name="Eijk M."/>
            <person name="Tang J."/>
            <person name="Witsenboer H."/>
            <person name="Zhao S."/>
            <person name="Li Z."/>
            <person name="Zhang A."/>
            <person name="Wang D."/>
            <person name="Liang C."/>
        </authorList>
    </citation>
    <scope>NUCLEOTIDE SEQUENCE [LARGE SCALE GENOMIC DNA]</scope>
    <source>
        <strain evidence="2">cv. G1812</strain>
    </source>
</reference>
<keyword evidence="1" id="KW-1133">Transmembrane helix</keyword>
<keyword evidence="1" id="KW-0472">Membrane</keyword>
<dbReference type="Pfam" id="PF16974">
    <property type="entry name" value="NAR2"/>
    <property type="match status" value="1"/>
</dbReference>
<keyword evidence="3" id="KW-1185">Reference proteome</keyword>
<dbReference type="InterPro" id="IPR016605">
    <property type="entry name" value="Transptr_NO3_Nar2"/>
</dbReference>
<keyword evidence="1" id="KW-1003">Cell membrane</keyword>
<keyword evidence="1" id="KW-0732">Signal</keyword>
<evidence type="ECO:0000313" key="3">
    <source>
        <dbReference type="Proteomes" id="UP000015106"/>
    </source>
</evidence>
<dbReference type="GO" id="GO:0042128">
    <property type="term" value="P:nitrate assimilation"/>
    <property type="evidence" value="ECO:0007669"/>
    <property type="project" value="UniProtKB-UniRule"/>
</dbReference>
<evidence type="ECO:0000313" key="2">
    <source>
        <dbReference type="EnsemblPlants" id="TuG1812G0400003520.01.T01"/>
    </source>
</evidence>
<dbReference type="PROSITE" id="PS51257">
    <property type="entry name" value="PROKAR_LIPOPROTEIN"/>
    <property type="match status" value="1"/>
</dbReference>